<sequence length="167" mass="17789">MSPSTYPVSRGCFRVRDDDEAEEGRFLMFGDGMPMRSKTTSHRGAIIDYISPDLFETSATVADLLAGANASANADIDVDTITVASEPYREDKNQAIDDDGDDESVEVMTTPTVIADAARVAGSVADDIAIIGNDDVEEAENVDDADDDADDDGRGDDDDDDGRGDQV</sequence>
<dbReference type="Proteomes" id="UP001190700">
    <property type="component" value="Unassembled WGS sequence"/>
</dbReference>
<evidence type="ECO:0000313" key="2">
    <source>
        <dbReference type="EMBL" id="KAK3269667.1"/>
    </source>
</evidence>
<accession>A0AAE0G1F6</accession>
<comment type="caution">
    <text evidence="2">The sequence shown here is derived from an EMBL/GenBank/DDBJ whole genome shotgun (WGS) entry which is preliminary data.</text>
</comment>
<keyword evidence="3" id="KW-1185">Reference proteome</keyword>
<proteinExistence type="predicted"/>
<gene>
    <name evidence="2" type="ORF">CYMTET_21904</name>
</gene>
<reference evidence="2 3" key="1">
    <citation type="journal article" date="2015" name="Genome Biol. Evol.">
        <title>Comparative Genomics of a Bacterivorous Green Alga Reveals Evolutionary Causalities and Consequences of Phago-Mixotrophic Mode of Nutrition.</title>
        <authorList>
            <person name="Burns J.A."/>
            <person name="Paasch A."/>
            <person name="Narechania A."/>
            <person name="Kim E."/>
        </authorList>
    </citation>
    <scope>NUCLEOTIDE SEQUENCE [LARGE SCALE GENOMIC DNA]</scope>
    <source>
        <strain evidence="2 3">PLY_AMNH</strain>
    </source>
</reference>
<organism evidence="2 3">
    <name type="scientific">Cymbomonas tetramitiformis</name>
    <dbReference type="NCBI Taxonomy" id="36881"/>
    <lineage>
        <taxon>Eukaryota</taxon>
        <taxon>Viridiplantae</taxon>
        <taxon>Chlorophyta</taxon>
        <taxon>Pyramimonadophyceae</taxon>
        <taxon>Pyramimonadales</taxon>
        <taxon>Pyramimonadaceae</taxon>
        <taxon>Cymbomonas</taxon>
    </lineage>
</organism>
<evidence type="ECO:0000256" key="1">
    <source>
        <dbReference type="SAM" id="MobiDB-lite"/>
    </source>
</evidence>
<feature type="compositionally biased region" description="Acidic residues" evidence="1">
    <location>
        <begin position="134"/>
        <end position="167"/>
    </location>
</feature>
<name>A0AAE0G1F6_9CHLO</name>
<evidence type="ECO:0000313" key="3">
    <source>
        <dbReference type="Proteomes" id="UP001190700"/>
    </source>
</evidence>
<protein>
    <submittedName>
        <fullName evidence="2">Uncharacterized protein</fullName>
    </submittedName>
</protein>
<dbReference type="AlphaFoldDB" id="A0AAE0G1F6"/>
<dbReference type="EMBL" id="LGRX02010808">
    <property type="protein sequence ID" value="KAK3269667.1"/>
    <property type="molecule type" value="Genomic_DNA"/>
</dbReference>
<feature type="region of interest" description="Disordered" evidence="1">
    <location>
        <begin position="131"/>
        <end position="167"/>
    </location>
</feature>